<dbReference type="Proteomes" id="UP001589834">
    <property type="component" value="Unassembled WGS sequence"/>
</dbReference>
<keyword evidence="2" id="KW-1185">Reference proteome</keyword>
<reference evidence="1 2" key="1">
    <citation type="submission" date="2024-09" db="EMBL/GenBank/DDBJ databases">
        <authorList>
            <person name="Sun Q."/>
            <person name="Mori K."/>
        </authorList>
    </citation>
    <scope>NUCLEOTIDE SEQUENCE [LARGE SCALE GENOMIC DNA]</scope>
    <source>
        <strain evidence="1 2">NCAIM B.02336</strain>
    </source>
</reference>
<proteinExistence type="predicted"/>
<sequence>MRRYIRAPKLGEASYFFTLTLAERRGNDLLMRHIDALRQAFGAVRARHPFTIEAIVVLPDHLHALWRLPKEDDYTFALTIPAL</sequence>
<dbReference type="SUPFAM" id="SSF143422">
    <property type="entry name" value="Transposase IS200-like"/>
    <property type="match status" value="1"/>
</dbReference>
<protein>
    <submittedName>
        <fullName evidence="1">Transposase</fullName>
    </submittedName>
</protein>
<accession>A0ABV6PS85</accession>
<name>A0ABV6PS85_9BURK</name>
<evidence type="ECO:0000313" key="2">
    <source>
        <dbReference type="Proteomes" id="UP001589834"/>
    </source>
</evidence>
<organism evidence="1 2">
    <name type="scientific">Ottowia pentelensis</name>
    <dbReference type="NCBI Taxonomy" id="511108"/>
    <lineage>
        <taxon>Bacteria</taxon>
        <taxon>Pseudomonadati</taxon>
        <taxon>Pseudomonadota</taxon>
        <taxon>Betaproteobacteria</taxon>
        <taxon>Burkholderiales</taxon>
        <taxon>Comamonadaceae</taxon>
        <taxon>Ottowia</taxon>
    </lineage>
</organism>
<evidence type="ECO:0000313" key="1">
    <source>
        <dbReference type="EMBL" id="MFC0592702.1"/>
    </source>
</evidence>
<comment type="caution">
    <text evidence="1">The sequence shown here is derived from an EMBL/GenBank/DDBJ whole genome shotgun (WGS) entry which is preliminary data.</text>
</comment>
<gene>
    <name evidence="1" type="ORF">ACFFGG_09045</name>
</gene>
<dbReference type="Gene3D" id="3.30.70.1290">
    <property type="entry name" value="Transposase IS200-like"/>
    <property type="match status" value="1"/>
</dbReference>
<dbReference type="InterPro" id="IPR036515">
    <property type="entry name" value="Transposase_17_sf"/>
</dbReference>
<dbReference type="RefSeq" id="WP_377482382.1">
    <property type="nucleotide sequence ID" value="NZ_JBHLTN010000018.1"/>
</dbReference>
<dbReference type="EMBL" id="JBHLTN010000018">
    <property type="protein sequence ID" value="MFC0592702.1"/>
    <property type="molecule type" value="Genomic_DNA"/>
</dbReference>